<reference evidence="2" key="1">
    <citation type="submission" date="2021-01" db="EMBL/GenBank/DDBJ databases">
        <title>Whole genome shotgun sequence of Actinoplanes cyaneus NBRC 14990.</title>
        <authorList>
            <person name="Komaki H."/>
            <person name="Tamura T."/>
        </authorList>
    </citation>
    <scope>NUCLEOTIDE SEQUENCE</scope>
    <source>
        <strain evidence="2">NBRC 14990</strain>
    </source>
</reference>
<evidence type="ECO:0000313" key="2">
    <source>
        <dbReference type="EMBL" id="GID70419.1"/>
    </source>
</evidence>
<gene>
    <name evidence="2" type="ORF">Acy02nite_83000</name>
</gene>
<sequence length="286" mass="29624">MNIAVTTPTGNVGSRVTQLLVQAGIRPRLLLRDPATLDPALHDLTDLAVGDLRDPAYVHAATEGIDALLWATPENVFADDPLAEMATMVDAGTAAVRAHAVPRVVLLSSVGAELGTGAGLIDGLARSEHEFTATGARVLALRSGYYFTNLLASADEIHAGTVTTTKPADEPMPWVDPRDVGDIAAARLLNPAWPGGVQAVHGPADLTWADVAGQLGATLTVIPDTEMADRLTLAGMPPKAVTAVLAMTSGLRDGFTPEQPRTPLTTTPTTLKAWAAAALTTPAAGR</sequence>
<organism evidence="2 3">
    <name type="scientific">Actinoplanes cyaneus</name>
    <dbReference type="NCBI Taxonomy" id="52696"/>
    <lineage>
        <taxon>Bacteria</taxon>
        <taxon>Bacillati</taxon>
        <taxon>Actinomycetota</taxon>
        <taxon>Actinomycetes</taxon>
        <taxon>Micromonosporales</taxon>
        <taxon>Micromonosporaceae</taxon>
        <taxon>Actinoplanes</taxon>
    </lineage>
</organism>
<keyword evidence="3" id="KW-1185">Reference proteome</keyword>
<evidence type="ECO:0000259" key="1">
    <source>
        <dbReference type="Pfam" id="PF13460"/>
    </source>
</evidence>
<dbReference type="EMBL" id="BOMH01000074">
    <property type="protein sequence ID" value="GID70419.1"/>
    <property type="molecule type" value="Genomic_DNA"/>
</dbReference>
<dbReference type="Gene3D" id="3.90.25.10">
    <property type="entry name" value="UDP-galactose 4-epimerase, domain 1"/>
    <property type="match status" value="1"/>
</dbReference>
<name>A0A919IRG6_9ACTN</name>
<proteinExistence type="predicted"/>
<dbReference type="PANTHER" id="PTHR43162">
    <property type="match status" value="1"/>
</dbReference>
<dbReference type="Pfam" id="PF13460">
    <property type="entry name" value="NAD_binding_10"/>
    <property type="match status" value="1"/>
</dbReference>
<dbReference type="AlphaFoldDB" id="A0A919IRG6"/>
<evidence type="ECO:0000313" key="3">
    <source>
        <dbReference type="Proteomes" id="UP000619479"/>
    </source>
</evidence>
<dbReference type="PANTHER" id="PTHR43162:SF1">
    <property type="entry name" value="PRESTALK A DIFFERENTIATION PROTEIN A"/>
    <property type="match status" value="1"/>
</dbReference>
<dbReference type="InterPro" id="IPR016040">
    <property type="entry name" value="NAD(P)-bd_dom"/>
</dbReference>
<dbReference type="InterPro" id="IPR051604">
    <property type="entry name" value="Ergot_Alk_Oxidoreductase"/>
</dbReference>
<dbReference type="RefSeq" id="WP_203754188.1">
    <property type="nucleotide sequence ID" value="NZ_BAAAUC010000059.1"/>
</dbReference>
<dbReference type="Gene3D" id="3.40.50.720">
    <property type="entry name" value="NAD(P)-binding Rossmann-like Domain"/>
    <property type="match status" value="1"/>
</dbReference>
<dbReference type="SUPFAM" id="SSF51735">
    <property type="entry name" value="NAD(P)-binding Rossmann-fold domains"/>
    <property type="match status" value="1"/>
</dbReference>
<dbReference type="InterPro" id="IPR036291">
    <property type="entry name" value="NAD(P)-bd_dom_sf"/>
</dbReference>
<dbReference type="Proteomes" id="UP000619479">
    <property type="component" value="Unassembled WGS sequence"/>
</dbReference>
<protein>
    <recommendedName>
        <fullName evidence="1">NAD(P)-binding domain-containing protein</fullName>
    </recommendedName>
</protein>
<comment type="caution">
    <text evidence="2">The sequence shown here is derived from an EMBL/GenBank/DDBJ whole genome shotgun (WGS) entry which is preliminary data.</text>
</comment>
<feature type="domain" description="NAD(P)-binding" evidence="1">
    <location>
        <begin position="9"/>
        <end position="113"/>
    </location>
</feature>
<accession>A0A919IRG6</accession>